<protein>
    <submittedName>
        <fullName evidence="5">WD40 repeat protein</fullName>
    </submittedName>
</protein>
<gene>
    <name evidence="5" type="ORF">BJ971_001282</name>
</gene>
<evidence type="ECO:0000313" key="6">
    <source>
        <dbReference type="Proteomes" id="UP000578112"/>
    </source>
</evidence>
<dbReference type="PROSITE" id="PS50294">
    <property type="entry name" value="WD_REPEATS_REGION"/>
    <property type="match status" value="13"/>
</dbReference>
<dbReference type="CDD" id="cd02440">
    <property type="entry name" value="AdoMet_MTases"/>
    <property type="match status" value="1"/>
</dbReference>
<feature type="domain" description="Methyltransferase type 11" evidence="4">
    <location>
        <begin position="1360"/>
        <end position="1454"/>
    </location>
</feature>
<feature type="repeat" description="WD" evidence="3">
    <location>
        <begin position="1228"/>
        <end position="1269"/>
    </location>
</feature>
<dbReference type="InterPro" id="IPR015943">
    <property type="entry name" value="WD40/YVTN_repeat-like_dom_sf"/>
</dbReference>
<feature type="repeat" description="WD" evidence="3">
    <location>
        <begin position="724"/>
        <end position="765"/>
    </location>
</feature>
<dbReference type="CDD" id="cd00200">
    <property type="entry name" value="WD40"/>
    <property type="match status" value="2"/>
</dbReference>
<dbReference type="InterPro" id="IPR027417">
    <property type="entry name" value="P-loop_NTPase"/>
</dbReference>
<dbReference type="Proteomes" id="UP000578112">
    <property type="component" value="Unassembled WGS sequence"/>
</dbReference>
<dbReference type="SMART" id="SM00320">
    <property type="entry name" value="WD40"/>
    <property type="match status" value="14"/>
</dbReference>
<dbReference type="InterPro" id="IPR011047">
    <property type="entry name" value="Quinoprotein_ADH-like_sf"/>
</dbReference>
<dbReference type="InterPro" id="IPR036322">
    <property type="entry name" value="WD40_repeat_dom_sf"/>
</dbReference>
<evidence type="ECO:0000256" key="2">
    <source>
        <dbReference type="ARBA" id="ARBA00022737"/>
    </source>
</evidence>
<dbReference type="SUPFAM" id="SSF52540">
    <property type="entry name" value="P-loop containing nucleoside triphosphate hydrolases"/>
    <property type="match status" value="1"/>
</dbReference>
<dbReference type="SUPFAM" id="SSF50998">
    <property type="entry name" value="Quinoprotein alcohol dehydrogenase-like"/>
    <property type="match status" value="1"/>
</dbReference>
<feature type="repeat" description="WD" evidence="3">
    <location>
        <begin position="766"/>
        <end position="807"/>
    </location>
</feature>
<dbReference type="RefSeq" id="WP_184990707.1">
    <property type="nucleotide sequence ID" value="NZ_BOMK01000028.1"/>
</dbReference>
<dbReference type="SUPFAM" id="SSF50494">
    <property type="entry name" value="Trypsin-like serine proteases"/>
    <property type="match status" value="1"/>
</dbReference>
<dbReference type="InterPro" id="IPR009003">
    <property type="entry name" value="Peptidase_S1_PA"/>
</dbReference>
<name>A0A7W7HTY9_9ACTN</name>
<feature type="repeat" description="WD" evidence="3">
    <location>
        <begin position="1018"/>
        <end position="1059"/>
    </location>
</feature>
<organism evidence="5 6">
    <name type="scientific">Actinoplanes digitatis</name>
    <dbReference type="NCBI Taxonomy" id="1868"/>
    <lineage>
        <taxon>Bacteria</taxon>
        <taxon>Bacillati</taxon>
        <taxon>Actinomycetota</taxon>
        <taxon>Actinomycetes</taxon>
        <taxon>Micromonosporales</taxon>
        <taxon>Micromonosporaceae</taxon>
        <taxon>Actinoplanes</taxon>
    </lineage>
</organism>
<sequence>MAEASWADSIVRLASSDLENTRFGSGFVIHRDAHSTYILTCAHVIREIGGAESVTADGLRARVIASGEDQDVDLAIVRVGLRLDRVPLILQPSGAKGMAIRTAGFQRVHGQEYVIRELSGVLGQQVGLESRRRPHRLEAWDIKIIDDLTLQPGQSGSPIIDPENGAAVGILRMMQGHGERGLAISAQVMEDLWPHLPSLFLADQEERQYVDWGHAPDVPSIFGRTREMTELRRWIVDERCRIVSIVGLRGIGKTAVTLGLARGGITRTDLPAELRHGVAGSFDFVVWRSLLNAPPVAEILRDVIAFVSNQQQVSLPDSLEEQIETLLHYLQNHRCLIAFDNVESVLQSGDALEDGYRPGYEGLGELFKRIGTTAHQSCLLINSREKPIDVSHMEGINRPVRSFEIGGMDEASGRRILDDIGSFTGVESDWSDLVMLYSGNPLALELAAKHVSEVFFGDISRFMAQGKPVFNGLQDLLDWHINRLSEPELEVLVWLAIDREPVTLVELEANILRLDSRRRLPSTIQSLQRRVPLERASSRFSLQPVIIEHLTNQLIEGATRELITGERNLLHSHALLKALARDYVRETQVRLIANPIVDNLKGQLGGEAAAEKRLREYVGRLRDLADSTPSYAAGNVINLLCRLTGRIERYDFSGLNVRQAYLQEISLNGVSFAHSAMADCAFTQTFGPISCLALSPNGELVAASASNGDIHIWRLADLQVVATLRGHINWIFALVFSPDGRTLASGGEDKVVRLWDLETGQYIKEFREHTNSVWATAFSPRGNLLATGSEDRTIKVWNLATGRCIATMADHERKVFSLDFSPDGQRLASGSADHTVKVWNIFDWTDPMTLTGHTETVRGVRFSPDSRLVASCSWDKTIKLWEADSGDCVRTLRGHTDSVHSVAFHPGGQTLASSGESGAIRIWSLRDGACLTTLARHRGEVWKIEFSQDGQILVSGGYDTTLRIWDTRDWVCRNTLHGYIDWVQALAASHDGRTLVASYGDLTIKIWDVDSGACLRTLRAHTGWTFSVDFSPDGLFMATGSDDRTIKIWDTRTWTVVNTLTGHANWVQVIRFSTDGRILASGSDDRTIKLWDAGSGECLETLTGHTDGIWSLAFTPDGKLLASAGEDKAIKLWRLADATCVRTIEGHEDRVHAVSVNPAGTRLATCSDDKTVRVWDIATGEPVQVLKGHGSWVISAVFDGTGKRIWSGGKDRTLRVWDTETGECVRVLRGHAEGIWAVVFNERREYVATASEDGSIRLCNSESGAPIRVLRPPKPYEGMNIFGVTGLTEPQMSSLRVLGAVEEEVLVVDGDTIESSSPKTHDYAKFAGSYSTLGLDGTFYLAFRDIPELLARHGGGTAALDYGCGPGRSTRFLKSLGYATIGADINPEMLGKARQLDPFGKYRQVESAKLPFEDASFDVVFSSFVFIEVPTRDEIVAILREMKRVLKPDGRIVVVTDPADGFEGDWVSFSYDFPENYRVLSSGEKVKLQILGTDVVLYDYYWSDGDYRSMFDAVGLGLVEKHLPMGRDEDPVEWRDEKERPFIVVYVVGKDG</sequence>
<dbReference type="PANTHER" id="PTHR44129">
    <property type="entry name" value="WD REPEAT-CONTAINING PROTEIN POP1"/>
    <property type="match status" value="1"/>
</dbReference>
<reference evidence="5 6" key="1">
    <citation type="submission" date="2020-08" db="EMBL/GenBank/DDBJ databases">
        <title>Sequencing the genomes of 1000 actinobacteria strains.</title>
        <authorList>
            <person name="Klenk H.-P."/>
        </authorList>
    </citation>
    <scope>NUCLEOTIDE SEQUENCE [LARGE SCALE GENOMIC DNA]</scope>
    <source>
        <strain evidence="5 6">DSM 43149</strain>
    </source>
</reference>
<feature type="repeat" description="WD" evidence="3">
    <location>
        <begin position="934"/>
        <end position="968"/>
    </location>
</feature>
<feature type="repeat" description="WD" evidence="3">
    <location>
        <begin position="808"/>
        <end position="841"/>
    </location>
</feature>
<dbReference type="Gene3D" id="3.40.50.150">
    <property type="entry name" value="Vaccinia Virus protein VP39"/>
    <property type="match status" value="1"/>
</dbReference>
<evidence type="ECO:0000313" key="5">
    <source>
        <dbReference type="EMBL" id="MBB4760726.1"/>
    </source>
</evidence>
<feature type="repeat" description="WD" evidence="3">
    <location>
        <begin position="1144"/>
        <end position="1185"/>
    </location>
</feature>
<dbReference type="Pfam" id="PF08241">
    <property type="entry name" value="Methyltransf_11"/>
    <property type="match status" value="1"/>
</dbReference>
<evidence type="ECO:0000259" key="4">
    <source>
        <dbReference type="Pfam" id="PF08241"/>
    </source>
</evidence>
<dbReference type="Pfam" id="PF00400">
    <property type="entry name" value="WD40"/>
    <property type="match status" value="14"/>
</dbReference>
<dbReference type="InterPro" id="IPR020472">
    <property type="entry name" value="WD40_PAC1"/>
</dbReference>
<feature type="repeat" description="WD" evidence="3">
    <location>
        <begin position="976"/>
        <end position="1017"/>
    </location>
</feature>
<feature type="repeat" description="WD" evidence="3">
    <location>
        <begin position="682"/>
        <end position="723"/>
    </location>
</feature>
<dbReference type="PRINTS" id="PR00320">
    <property type="entry name" value="GPROTEINBRPT"/>
</dbReference>
<dbReference type="InterPro" id="IPR050349">
    <property type="entry name" value="WD_LIS1/nudF_dynein_reg"/>
</dbReference>
<evidence type="ECO:0000256" key="1">
    <source>
        <dbReference type="ARBA" id="ARBA00022574"/>
    </source>
</evidence>
<comment type="caution">
    <text evidence="5">The sequence shown here is derived from an EMBL/GenBank/DDBJ whole genome shotgun (WGS) entry which is preliminary data.</text>
</comment>
<dbReference type="InterPro" id="IPR029063">
    <property type="entry name" value="SAM-dependent_MTases_sf"/>
</dbReference>
<feature type="repeat" description="WD" evidence="3">
    <location>
        <begin position="850"/>
        <end position="891"/>
    </location>
</feature>
<proteinExistence type="predicted"/>
<dbReference type="GO" id="GO:0008757">
    <property type="term" value="F:S-adenosylmethionine-dependent methyltransferase activity"/>
    <property type="evidence" value="ECO:0007669"/>
    <property type="project" value="InterPro"/>
</dbReference>
<dbReference type="Gene3D" id="2.130.10.10">
    <property type="entry name" value="YVTN repeat-like/Quinoprotein amine dehydrogenase"/>
    <property type="match status" value="6"/>
</dbReference>
<feature type="repeat" description="WD" evidence="3">
    <location>
        <begin position="1102"/>
        <end position="1143"/>
    </location>
</feature>
<dbReference type="Pfam" id="PF13365">
    <property type="entry name" value="Trypsin_2"/>
    <property type="match status" value="1"/>
</dbReference>
<accession>A0A7W7HTY9</accession>
<dbReference type="Gene3D" id="3.40.50.300">
    <property type="entry name" value="P-loop containing nucleotide triphosphate hydrolases"/>
    <property type="match status" value="1"/>
</dbReference>
<keyword evidence="2" id="KW-0677">Repeat</keyword>
<keyword evidence="1 3" id="KW-0853">WD repeat</keyword>
<feature type="repeat" description="WD" evidence="3">
    <location>
        <begin position="892"/>
        <end position="933"/>
    </location>
</feature>
<dbReference type="EMBL" id="JACHNH010000001">
    <property type="protein sequence ID" value="MBB4760726.1"/>
    <property type="molecule type" value="Genomic_DNA"/>
</dbReference>
<dbReference type="SUPFAM" id="SSF53335">
    <property type="entry name" value="S-adenosyl-L-methionine-dependent methyltransferases"/>
    <property type="match status" value="1"/>
</dbReference>
<dbReference type="InterPro" id="IPR013216">
    <property type="entry name" value="Methyltransf_11"/>
</dbReference>
<feature type="repeat" description="WD" evidence="3">
    <location>
        <begin position="1060"/>
        <end position="1101"/>
    </location>
</feature>
<dbReference type="PROSITE" id="PS00678">
    <property type="entry name" value="WD_REPEATS_1"/>
    <property type="match status" value="9"/>
</dbReference>
<dbReference type="Gene3D" id="2.40.10.120">
    <property type="match status" value="1"/>
</dbReference>
<dbReference type="InterPro" id="IPR019775">
    <property type="entry name" value="WD40_repeat_CS"/>
</dbReference>
<dbReference type="PROSITE" id="PS50082">
    <property type="entry name" value="WD_REPEATS_2"/>
    <property type="match status" value="14"/>
</dbReference>
<evidence type="ECO:0000256" key="3">
    <source>
        <dbReference type="PROSITE-ProRule" id="PRU00221"/>
    </source>
</evidence>
<feature type="repeat" description="WD" evidence="3">
    <location>
        <begin position="1186"/>
        <end position="1227"/>
    </location>
</feature>
<keyword evidence="6" id="KW-1185">Reference proteome</keyword>
<dbReference type="SUPFAM" id="SSF50978">
    <property type="entry name" value="WD40 repeat-like"/>
    <property type="match status" value="2"/>
</dbReference>
<dbReference type="InterPro" id="IPR001680">
    <property type="entry name" value="WD40_rpt"/>
</dbReference>